<sequence length="76" mass="8437">MTDTTPEHPDVGTLAIDHRCGRLGVVMGRTGPYVQLRPEGGGKEWDVPVGDVRSATTNDVLHLRVREINKLSESRW</sequence>
<reference evidence="1" key="3">
    <citation type="journal article" name="Syst. Appl. Microbiol.">
        <title>Streptomyces alkaliterrae sp. nov., isolated from an alkaline soil, and emended descriptions of Streptomyces alkaliphilus, Streptomyces calidiresistens and Streptomyces durbertensis.</title>
        <authorList>
            <person name="Swiecimska M."/>
            <person name="Golinska P."/>
            <person name="Nouioui I."/>
            <person name="Wypij M."/>
            <person name="Rai M."/>
            <person name="Sangal V."/>
            <person name="Goodfellow M."/>
        </authorList>
    </citation>
    <scope>NUCLEOTIDE SEQUENCE</scope>
    <source>
        <strain evidence="1">OF3</strain>
        <strain evidence="2">OF8</strain>
    </source>
</reference>
<accession>A0A5P0YVQ4</accession>
<dbReference type="Proteomes" id="UP000517765">
    <property type="component" value="Unassembled WGS sequence"/>
</dbReference>
<gene>
    <name evidence="3" type="ORF">FNX44_021370</name>
    <name evidence="1" type="ORF">H3146_23220</name>
    <name evidence="2" type="ORF">H3147_20600</name>
</gene>
<dbReference type="Proteomes" id="UP000525686">
    <property type="component" value="Unassembled WGS sequence"/>
</dbReference>
<evidence type="ECO:0000313" key="6">
    <source>
        <dbReference type="Proteomes" id="UP000525686"/>
    </source>
</evidence>
<evidence type="ECO:0000313" key="4">
    <source>
        <dbReference type="Proteomes" id="UP000320857"/>
    </source>
</evidence>
<dbReference type="RefSeq" id="WP_143650245.1">
    <property type="nucleotide sequence ID" value="NZ_JABJWZ010000322.1"/>
</dbReference>
<evidence type="ECO:0000313" key="3">
    <source>
        <dbReference type="EMBL" id="MQS04374.1"/>
    </source>
</evidence>
<dbReference type="OrthoDB" id="3855669at2"/>
<organism evidence="3 4">
    <name type="scientific">Streptomyces alkaliterrae</name>
    <dbReference type="NCBI Taxonomy" id="2213162"/>
    <lineage>
        <taxon>Bacteria</taxon>
        <taxon>Bacillati</taxon>
        <taxon>Actinomycetota</taxon>
        <taxon>Actinomycetes</taxon>
        <taxon>Kitasatosporales</taxon>
        <taxon>Streptomycetaceae</taxon>
        <taxon>Streptomyces</taxon>
    </lineage>
</organism>
<dbReference type="EMBL" id="JABJXA010000151">
    <property type="protein sequence ID" value="MBB1261204.1"/>
    <property type="molecule type" value="Genomic_DNA"/>
</dbReference>
<reference evidence="3 4" key="1">
    <citation type="submission" date="2019-10" db="EMBL/GenBank/DDBJ databases">
        <title>Streptomyces sp. nov., a novel actinobacterium isolated from alkaline environment.</title>
        <authorList>
            <person name="Golinska P."/>
        </authorList>
    </citation>
    <scope>NUCLEOTIDE SEQUENCE [LARGE SCALE GENOMIC DNA]</scope>
    <source>
        <strain evidence="3 4">OF1</strain>
    </source>
</reference>
<reference evidence="5 6" key="2">
    <citation type="submission" date="2020-05" db="EMBL/GenBank/DDBJ databases">
        <title>Classification of alakaliphilic streptomycetes isolated from an alkaline soil next to Lonar Crater, India and a proposal for the recognition of Streptomyces alkaliterrae sp. nov.</title>
        <authorList>
            <person name="Golinska P."/>
        </authorList>
    </citation>
    <scope>NUCLEOTIDE SEQUENCE [LARGE SCALE GENOMIC DNA]</scope>
    <source>
        <strain evidence="6">OF3</strain>
        <strain evidence="5">OF8</strain>
    </source>
</reference>
<dbReference type="EMBL" id="JABJWZ010000322">
    <property type="protein sequence ID" value="MBB1256243.1"/>
    <property type="molecule type" value="Genomic_DNA"/>
</dbReference>
<dbReference type="AlphaFoldDB" id="A0A5P0YVQ4"/>
<comment type="caution">
    <text evidence="3">The sequence shown here is derived from an EMBL/GenBank/DDBJ whole genome shotgun (WGS) entry which is preliminary data.</text>
</comment>
<proteinExistence type="predicted"/>
<dbReference type="EMBL" id="VJYK02000278">
    <property type="protein sequence ID" value="MQS04374.1"/>
    <property type="molecule type" value="Genomic_DNA"/>
</dbReference>
<dbReference type="Proteomes" id="UP000320857">
    <property type="component" value="Unassembled WGS sequence"/>
</dbReference>
<evidence type="ECO:0000313" key="5">
    <source>
        <dbReference type="Proteomes" id="UP000517765"/>
    </source>
</evidence>
<evidence type="ECO:0000313" key="2">
    <source>
        <dbReference type="EMBL" id="MBB1261204.1"/>
    </source>
</evidence>
<protein>
    <submittedName>
        <fullName evidence="3">Uncharacterized protein</fullName>
    </submittedName>
</protein>
<name>A0A5P0YVQ4_9ACTN</name>
<evidence type="ECO:0000313" key="1">
    <source>
        <dbReference type="EMBL" id="MBB1256243.1"/>
    </source>
</evidence>
<keyword evidence="4" id="KW-1185">Reference proteome</keyword>